<dbReference type="NCBIfam" id="NF033580">
    <property type="entry name" value="transpos_IS5_3"/>
    <property type="match status" value="1"/>
</dbReference>
<dbReference type="GO" id="GO:0004803">
    <property type="term" value="F:transposase activity"/>
    <property type="evidence" value="ECO:0007669"/>
    <property type="project" value="InterPro"/>
</dbReference>
<feature type="domain" description="Transposase IS4-like" evidence="2">
    <location>
        <begin position="31"/>
        <end position="166"/>
    </location>
</feature>
<evidence type="ECO:0000313" key="3">
    <source>
        <dbReference type="EMBL" id="QUF05347.1"/>
    </source>
</evidence>
<gene>
    <name evidence="3" type="ORF">KCV87_04380</name>
</gene>
<dbReference type="GO" id="GO:0006313">
    <property type="term" value="P:DNA transposition"/>
    <property type="evidence" value="ECO:0007669"/>
    <property type="project" value="InterPro"/>
</dbReference>
<dbReference type="GO" id="GO:0003677">
    <property type="term" value="F:DNA binding"/>
    <property type="evidence" value="ECO:0007669"/>
    <property type="project" value="InterPro"/>
</dbReference>
<dbReference type="PANTHER" id="PTHR30007">
    <property type="entry name" value="PHP DOMAIN PROTEIN"/>
    <property type="match status" value="1"/>
</dbReference>
<feature type="compositionally biased region" description="Basic and acidic residues" evidence="1">
    <location>
        <begin position="258"/>
        <end position="296"/>
    </location>
</feature>
<dbReference type="EMBL" id="CP073249">
    <property type="protein sequence ID" value="QUF05347.1"/>
    <property type="molecule type" value="Genomic_DNA"/>
</dbReference>
<protein>
    <submittedName>
        <fullName evidence="3">IS5 family transposase</fullName>
    </submittedName>
</protein>
<feature type="region of interest" description="Disordered" evidence="1">
    <location>
        <begin position="354"/>
        <end position="406"/>
    </location>
</feature>
<evidence type="ECO:0000256" key="1">
    <source>
        <dbReference type="SAM" id="MobiDB-lite"/>
    </source>
</evidence>
<feature type="region of interest" description="Disordered" evidence="1">
    <location>
        <begin position="107"/>
        <end position="128"/>
    </location>
</feature>
<feature type="region of interest" description="Disordered" evidence="1">
    <location>
        <begin position="1"/>
        <end position="37"/>
    </location>
</feature>
<name>A0AA45L8L8_9PSEU</name>
<evidence type="ECO:0000313" key="4">
    <source>
        <dbReference type="Proteomes" id="UP000677152"/>
    </source>
</evidence>
<dbReference type="InterPro" id="IPR002559">
    <property type="entry name" value="Transposase_11"/>
</dbReference>
<feature type="compositionally biased region" description="Gly residues" evidence="1">
    <location>
        <begin position="17"/>
        <end position="26"/>
    </location>
</feature>
<feature type="region of interest" description="Disordered" evidence="1">
    <location>
        <begin position="250"/>
        <end position="311"/>
    </location>
</feature>
<evidence type="ECO:0000259" key="2">
    <source>
        <dbReference type="Pfam" id="PF01609"/>
    </source>
</evidence>
<feature type="compositionally biased region" description="Basic and acidic residues" evidence="1">
    <location>
        <begin position="354"/>
        <end position="372"/>
    </location>
</feature>
<dbReference type="Proteomes" id="UP000677152">
    <property type="component" value="Chromosome"/>
</dbReference>
<reference evidence="3" key="1">
    <citation type="submission" date="2021-04" db="EMBL/GenBank/DDBJ databases">
        <title>Genomic sequence of Actinosynnema pretiosum subsp. pretiosum ATCC 31280 (C-14919).</title>
        <authorList>
            <person name="Bai L."/>
            <person name="Wang X."/>
            <person name="Xiao Y."/>
        </authorList>
    </citation>
    <scope>NUCLEOTIDE SEQUENCE</scope>
    <source>
        <strain evidence="3">ATCC 31280</strain>
    </source>
</reference>
<dbReference type="AlphaFoldDB" id="A0AA45L8L8"/>
<feature type="region of interest" description="Disordered" evidence="1">
    <location>
        <begin position="456"/>
        <end position="481"/>
    </location>
</feature>
<dbReference type="Pfam" id="PF01609">
    <property type="entry name" value="DDE_Tnp_1"/>
    <property type="match status" value="1"/>
</dbReference>
<feature type="compositionally biased region" description="Gly residues" evidence="1">
    <location>
        <begin position="300"/>
        <end position="309"/>
    </location>
</feature>
<sequence length="481" mass="52014">MRIFPSGTGRGRRSTTGSGGGRGTGCRRGPPLACDGHGRPLSVVLTGGNVHDRTMFGQVMAGIRFQRPGLGRPRARPARVIADKGCPTRAVRADLRRRRIPAVIPERRDRQANRTRRGSAGGRPPAFDHTAYRRRDIVERRINRLEQFRAIATRYDKTALSYQAMLDVATLTLWVCARQHSRSQVEHLVDVVGEVHQVHQDVPDLGLRLHALDQLDHLRHGGAGADGRVDAQDHVQLVRVAASVLRHGADQRPGLGHRRLDVRGAGRDQGREPAVRTGRDAAHRRGRERRQVDRRAAGRFQGGSGGGEGPVLSSVLGGIRRPELVQHVQGLVQAGAAFGHRDVHRLELVRGPADAEARRQAAPAEHVERGEGAGEQCGRVPGGVEDVAADQDPLGGGGGHGQQDERVQDGAELGREVLAAVVAEGGVDRGQQAVDHPEAVGSQLFELARVPRRLRGLPGDVSGLRQRESDFHLAPATESRT</sequence>
<proteinExistence type="predicted"/>
<accession>A0AA45L8L8</accession>
<organism evidence="3 4">
    <name type="scientific">Actinosynnema pretiosum subsp. pretiosum</name>
    <dbReference type="NCBI Taxonomy" id="103721"/>
    <lineage>
        <taxon>Bacteria</taxon>
        <taxon>Bacillati</taxon>
        <taxon>Actinomycetota</taxon>
        <taxon>Actinomycetes</taxon>
        <taxon>Pseudonocardiales</taxon>
        <taxon>Pseudonocardiaceae</taxon>
        <taxon>Actinosynnema</taxon>
    </lineage>
</organism>
<dbReference type="PANTHER" id="PTHR30007:SF1">
    <property type="entry name" value="BLR1914 PROTEIN"/>
    <property type="match status" value="1"/>
</dbReference>